<evidence type="ECO:0000313" key="2">
    <source>
        <dbReference type="Proteomes" id="UP000615446"/>
    </source>
</evidence>
<dbReference type="Proteomes" id="UP000615446">
    <property type="component" value="Unassembled WGS sequence"/>
</dbReference>
<dbReference type="OrthoDB" id="2429039at2759"/>
<protein>
    <submittedName>
        <fullName evidence="1">Uncharacterized protein</fullName>
    </submittedName>
</protein>
<dbReference type="AlphaFoldDB" id="A0A8H3KUQ9"/>
<gene>
    <name evidence="1" type="ORF">RCL2_000369400</name>
</gene>
<comment type="caution">
    <text evidence="1">The sequence shown here is derived from an EMBL/GenBank/DDBJ whole genome shotgun (WGS) entry which is preliminary data.</text>
</comment>
<proteinExistence type="predicted"/>
<sequence length="252" mass="29380">MGGRQYTTIYLQRFVKLELRNCHKTIHYANLSSDKCQLSENNHIDLIGDKAGRNLSTMLSSHEQWEEYEKENVARGITNMLLQEIKLNTFHKISNGSENCLVDLMIHVFFRNKWEEIIYIESGKWNCNDEKIRNDHNKLVQLCMDGSNELFKICEKERLNRNYIVFGVNIAGECIEIYGLVCEKGVKYYFPASRAKIPFRKESAEEIEGFIHALLTLQNVIIVNIQAIANSLRKRCRKNSERSPTHKGEENF</sequence>
<name>A0A8H3KUQ9_9GLOM</name>
<accession>A0A8H3KUQ9</accession>
<evidence type="ECO:0000313" key="1">
    <source>
        <dbReference type="EMBL" id="GES76287.1"/>
    </source>
</evidence>
<reference evidence="1" key="1">
    <citation type="submission" date="2019-10" db="EMBL/GenBank/DDBJ databases">
        <title>Conservation and host-specific expression of non-tandemly repeated heterogenous ribosome RNA gene in arbuscular mycorrhizal fungi.</title>
        <authorList>
            <person name="Maeda T."/>
            <person name="Kobayashi Y."/>
            <person name="Nakagawa T."/>
            <person name="Ezawa T."/>
            <person name="Yamaguchi K."/>
            <person name="Bino T."/>
            <person name="Nishimoto Y."/>
            <person name="Shigenobu S."/>
            <person name="Kawaguchi M."/>
        </authorList>
    </citation>
    <scope>NUCLEOTIDE SEQUENCE</scope>
    <source>
        <strain evidence="1">HR1</strain>
    </source>
</reference>
<organism evidence="1 2">
    <name type="scientific">Rhizophagus clarus</name>
    <dbReference type="NCBI Taxonomy" id="94130"/>
    <lineage>
        <taxon>Eukaryota</taxon>
        <taxon>Fungi</taxon>
        <taxon>Fungi incertae sedis</taxon>
        <taxon>Mucoromycota</taxon>
        <taxon>Glomeromycotina</taxon>
        <taxon>Glomeromycetes</taxon>
        <taxon>Glomerales</taxon>
        <taxon>Glomeraceae</taxon>
        <taxon>Rhizophagus</taxon>
    </lineage>
</organism>
<dbReference type="EMBL" id="BLAL01000019">
    <property type="protein sequence ID" value="GES76287.1"/>
    <property type="molecule type" value="Genomic_DNA"/>
</dbReference>